<dbReference type="AlphaFoldDB" id="A0AAD3H7J4"/>
<gene>
    <name evidence="1" type="ORF">CTEN210_09384</name>
</gene>
<accession>A0AAD3H7J4</accession>
<evidence type="ECO:0000313" key="2">
    <source>
        <dbReference type="Proteomes" id="UP001054902"/>
    </source>
</evidence>
<protein>
    <submittedName>
        <fullName evidence="1">Uncharacterized protein</fullName>
    </submittedName>
</protein>
<organism evidence="1 2">
    <name type="scientific">Chaetoceros tenuissimus</name>
    <dbReference type="NCBI Taxonomy" id="426638"/>
    <lineage>
        <taxon>Eukaryota</taxon>
        <taxon>Sar</taxon>
        <taxon>Stramenopiles</taxon>
        <taxon>Ochrophyta</taxon>
        <taxon>Bacillariophyta</taxon>
        <taxon>Coscinodiscophyceae</taxon>
        <taxon>Chaetocerotophycidae</taxon>
        <taxon>Chaetocerotales</taxon>
        <taxon>Chaetocerotaceae</taxon>
        <taxon>Chaetoceros</taxon>
    </lineage>
</organism>
<proteinExistence type="predicted"/>
<reference evidence="1 2" key="1">
    <citation type="journal article" date="2021" name="Sci. Rep.">
        <title>The genome of the diatom Chaetoceros tenuissimus carries an ancient integrated fragment of an extant virus.</title>
        <authorList>
            <person name="Hongo Y."/>
            <person name="Kimura K."/>
            <person name="Takaki Y."/>
            <person name="Yoshida Y."/>
            <person name="Baba S."/>
            <person name="Kobayashi G."/>
            <person name="Nagasaki K."/>
            <person name="Hano T."/>
            <person name="Tomaru Y."/>
        </authorList>
    </citation>
    <scope>NUCLEOTIDE SEQUENCE [LARGE SCALE GENOMIC DNA]</scope>
    <source>
        <strain evidence="1 2">NIES-3715</strain>
    </source>
</reference>
<sequence length="84" mass="9671">MKPLFVPEHILNSDKAELYELILKKSGQNNIYSETLREMMQQSPNESHKAGQEGSISTFADRMLNEIAKKRKFDAYGIPERLKS</sequence>
<dbReference type="EMBL" id="BLLK01000046">
    <property type="protein sequence ID" value="GFH52908.1"/>
    <property type="molecule type" value="Genomic_DNA"/>
</dbReference>
<comment type="caution">
    <text evidence="1">The sequence shown here is derived from an EMBL/GenBank/DDBJ whole genome shotgun (WGS) entry which is preliminary data.</text>
</comment>
<keyword evidence="2" id="KW-1185">Reference proteome</keyword>
<evidence type="ECO:0000313" key="1">
    <source>
        <dbReference type="EMBL" id="GFH52908.1"/>
    </source>
</evidence>
<name>A0AAD3H7J4_9STRA</name>
<dbReference type="Proteomes" id="UP001054902">
    <property type="component" value="Unassembled WGS sequence"/>
</dbReference>